<feature type="domain" description="Transposable element P transposase-like RNase H" evidence="1">
    <location>
        <begin position="1"/>
        <end position="99"/>
    </location>
</feature>
<organism evidence="2 3">
    <name type="scientific">Macrosiphum euphorbiae</name>
    <name type="common">potato aphid</name>
    <dbReference type="NCBI Taxonomy" id="13131"/>
    <lineage>
        <taxon>Eukaryota</taxon>
        <taxon>Metazoa</taxon>
        <taxon>Ecdysozoa</taxon>
        <taxon>Arthropoda</taxon>
        <taxon>Hexapoda</taxon>
        <taxon>Insecta</taxon>
        <taxon>Pterygota</taxon>
        <taxon>Neoptera</taxon>
        <taxon>Paraneoptera</taxon>
        <taxon>Hemiptera</taxon>
        <taxon>Sternorrhyncha</taxon>
        <taxon>Aphidomorpha</taxon>
        <taxon>Aphidoidea</taxon>
        <taxon>Aphididae</taxon>
        <taxon>Macrosiphini</taxon>
        <taxon>Macrosiphum</taxon>
    </lineage>
</organism>
<evidence type="ECO:0000313" key="2">
    <source>
        <dbReference type="EMBL" id="CAI6357242.1"/>
    </source>
</evidence>
<comment type="caution">
    <text evidence="2">The sequence shown here is derived from an EMBL/GenBank/DDBJ whole genome shotgun (WGS) entry which is preliminary data.</text>
</comment>
<accession>A0AAV0WNT7</accession>
<protein>
    <recommendedName>
        <fullName evidence="1">Transposable element P transposase-like RNase H domain-containing protein</fullName>
    </recommendedName>
</protein>
<dbReference type="Pfam" id="PF21787">
    <property type="entry name" value="TNP-like_RNaseH_N"/>
    <property type="match status" value="1"/>
</dbReference>
<name>A0AAV0WNT7_9HEMI</name>
<gene>
    <name evidence="2" type="ORF">MEUPH1_LOCUS12889</name>
</gene>
<dbReference type="Proteomes" id="UP001160148">
    <property type="component" value="Unassembled WGS sequence"/>
</dbReference>
<evidence type="ECO:0000313" key="3">
    <source>
        <dbReference type="Proteomes" id="UP001160148"/>
    </source>
</evidence>
<dbReference type="AlphaFoldDB" id="A0AAV0WNT7"/>
<reference evidence="2 3" key="1">
    <citation type="submission" date="2023-01" db="EMBL/GenBank/DDBJ databases">
        <authorList>
            <person name="Whitehead M."/>
        </authorList>
    </citation>
    <scope>NUCLEOTIDE SEQUENCE [LARGE SCALE GENOMIC DNA]</scope>
</reference>
<sequence length="207" mass="23567">MYINACIVYDVASKTFLGNVTLPDHEGVANHGLVFMLGGISSRWKQTVAYYFTSDSVRGHTFKAIIDEIISRAESLGHHVHSITSDMGASNKSIWMSYGVHCKSNRNVKNIISHPFEPERNLYFMADVPHLLKNIKQSLFNNKFITIPDDVMINNNLTSNIVDCKHIEQLANHQDDLELKLVHKINVNDFKKPNHFDKMKVSKSKNI</sequence>
<dbReference type="EMBL" id="CARXXK010000002">
    <property type="protein sequence ID" value="CAI6357242.1"/>
    <property type="molecule type" value="Genomic_DNA"/>
</dbReference>
<keyword evidence="3" id="KW-1185">Reference proteome</keyword>
<proteinExistence type="predicted"/>
<evidence type="ECO:0000259" key="1">
    <source>
        <dbReference type="Pfam" id="PF21787"/>
    </source>
</evidence>
<dbReference type="InterPro" id="IPR048365">
    <property type="entry name" value="TNP-like_RNaseH_N"/>
</dbReference>